<keyword evidence="2" id="KW-1185">Reference proteome</keyword>
<evidence type="ECO:0000313" key="2">
    <source>
        <dbReference type="Proteomes" id="UP000822688"/>
    </source>
</evidence>
<sequence>MLQCRAYGGAAGALHRCCEWRQRLLIQVASFCVSVGLVVRIVAGGCTSSFCNIALWPPYRGNKDIVFPTNLFRVEHFNQLCLVLHCTFSSVRARQSTITALQRSKSPRMLFNLSCPREQRLGDMTL</sequence>
<evidence type="ECO:0000313" key="1">
    <source>
        <dbReference type="EMBL" id="KAG0564475.1"/>
    </source>
</evidence>
<dbReference type="AlphaFoldDB" id="A0A8T0H170"/>
<organism evidence="1 2">
    <name type="scientific">Ceratodon purpureus</name>
    <name type="common">Fire moss</name>
    <name type="synonym">Dicranum purpureum</name>
    <dbReference type="NCBI Taxonomy" id="3225"/>
    <lineage>
        <taxon>Eukaryota</taxon>
        <taxon>Viridiplantae</taxon>
        <taxon>Streptophyta</taxon>
        <taxon>Embryophyta</taxon>
        <taxon>Bryophyta</taxon>
        <taxon>Bryophytina</taxon>
        <taxon>Bryopsida</taxon>
        <taxon>Dicranidae</taxon>
        <taxon>Pseudoditrichales</taxon>
        <taxon>Ditrichaceae</taxon>
        <taxon>Ceratodon</taxon>
    </lineage>
</organism>
<comment type="caution">
    <text evidence="1">The sequence shown here is derived from an EMBL/GenBank/DDBJ whole genome shotgun (WGS) entry which is preliminary data.</text>
</comment>
<name>A0A8T0H170_CERPU</name>
<dbReference type="Proteomes" id="UP000822688">
    <property type="component" value="Chromosome 8"/>
</dbReference>
<protein>
    <submittedName>
        <fullName evidence="1">Uncharacterized protein</fullName>
    </submittedName>
</protein>
<dbReference type="EMBL" id="CM026429">
    <property type="protein sequence ID" value="KAG0564475.1"/>
    <property type="molecule type" value="Genomic_DNA"/>
</dbReference>
<proteinExistence type="predicted"/>
<accession>A0A8T0H170</accession>
<gene>
    <name evidence="1" type="ORF">KC19_8G113300</name>
</gene>
<reference evidence="1" key="1">
    <citation type="submission" date="2020-06" db="EMBL/GenBank/DDBJ databases">
        <title>WGS assembly of Ceratodon purpureus strain R40.</title>
        <authorList>
            <person name="Carey S.B."/>
            <person name="Jenkins J."/>
            <person name="Shu S."/>
            <person name="Lovell J.T."/>
            <person name="Sreedasyam A."/>
            <person name="Maumus F."/>
            <person name="Tiley G.P."/>
            <person name="Fernandez-Pozo N."/>
            <person name="Barry K."/>
            <person name="Chen C."/>
            <person name="Wang M."/>
            <person name="Lipzen A."/>
            <person name="Daum C."/>
            <person name="Saski C.A."/>
            <person name="Payton A.C."/>
            <person name="Mcbreen J.C."/>
            <person name="Conrad R.E."/>
            <person name="Kollar L.M."/>
            <person name="Olsson S."/>
            <person name="Huttunen S."/>
            <person name="Landis J.B."/>
            <person name="Wickett N.J."/>
            <person name="Johnson M.G."/>
            <person name="Rensing S.A."/>
            <person name="Grimwood J."/>
            <person name="Schmutz J."/>
            <person name="Mcdaniel S.F."/>
        </authorList>
    </citation>
    <scope>NUCLEOTIDE SEQUENCE</scope>
    <source>
        <strain evidence="1">R40</strain>
    </source>
</reference>